<feature type="signal peptide" evidence="1">
    <location>
        <begin position="1"/>
        <end position="23"/>
    </location>
</feature>
<dbReference type="KEGG" id="achi:CDG60_01605"/>
<reference evidence="3" key="1">
    <citation type="submission" date="2018-09" db="EMBL/GenBank/DDBJ databases">
        <title>The complete genome of Acinetobacter sp. strain WCHAc010005.</title>
        <authorList>
            <person name="Hu Y."/>
            <person name="Long H."/>
            <person name="Feng Y."/>
            <person name="Zong Z."/>
        </authorList>
    </citation>
    <scope>NUCLEOTIDE SEQUENCE [LARGE SCALE GENOMIC DNA]</scope>
    <source>
        <strain evidence="3">WCHAc010005</strain>
    </source>
</reference>
<name>A0A3B7LS31_9GAMM</name>
<dbReference type="AlphaFoldDB" id="A0A3B7LS31"/>
<proteinExistence type="predicted"/>
<protein>
    <submittedName>
        <fullName evidence="2">Uncharacterized protein</fullName>
    </submittedName>
</protein>
<sequence>MKNNKKLHIAVFCFLFSACQSQFVTTPNSPTEASLVADAVDNGLSAELDIPYVQAYMNLKQAYQCCIAFSAEKDFVFTDNRLEQHLEMGTLFARTEGGAYLQKTTVEALAPEKTRITLFLPAKFRFAQQRFKQDLRWAHGKDALCNHYPYHLKS</sequence>
<evidence type="ECO:0000256" key="1">
    <source>
        <dbReference type="SAM" id="SignalP"/>
    </source>
</evidence>
<evidence type="ECO:0000313" key="3">
    <source>
        <dbReference type="Proteomes" id="UP000263753"/>
    </source>
</evidence>
<gene>
    <name evidence="2" type="ORF">CDG60_01605</name>
</gene>
<feature type="chain" id="PRO_5017566012" evidence="1">
    <location>
        <begin position="24"/>
        <end position="154"/>
    </location>
</feature>
<evidence type="ECO:0000313" key="2">
    <source>
        <dbReference type="EMBL" id="AXY55418.1"/>
    </source>
</evidence>
<dbReference type="EMBL" id="CP032134">
    <property type="protein sequence ID" value="AXY55418.1"/>
    <property type="molecule type" value="Genomic_DNA"/>
</dbReference>
<organism evidence="2 3">
    <name type="scientific">Acinetobacter chinensis</name>
    <dbReference type="NCBI Taxonomy" id="2004650"/>
    <lineage>
        <taxon>Bacteria</taxon>
        <taxon>Pseudomonadati</taxon>
        <taxon>Pseudomonadota</taxon>
        <taxon>Gammaproteobacteria</taxon>
        <taxon>Moraxellales</taxon>
        <taxon>Moraxellaceae</taxon>
        <taxon>Acinetobacter</taxon>
    </lineage>
</organism>
<keyword evidence="1" id="KW-0732">Signal</keyword>
<dbReference type="Proteomes" id="UP000263753">
    <property type="component" value="Chromosome"/>
</dbReference>
<dbReference type="PROSITE" id="PS51257">
    <property type="entry name" value="PROKAR_LIPOPROTEIN"/>
    <property type="match status" value="1"/>
</dbReference>
<accession>A0A3B7LS31</accession>
<dbReference type="RefSeq" id="WP_087514186.1">
    <property type="nucleotide sequence ID" value="NZ_CP032134.1"/>
</dbReference>